<name>A0A1J5P0K9_9ZZZZ</name>
<dbReference type="EMBL" id="MLJW01007970">
    <property type="protein sequence ID" value="OIQ64622.1"/>
    <property type="molecule type" value="Genomic_DNA"/>
</dbReference>
<sequence>MLVQVGVNKVAGHGDGPEEIEADALVWQGQRDDALRFQQGGGAFEEGDQVRKVFANMGCDDPIEAGQVRRIDDGVQRPVAPDVVHLFYLVDGAHAHGAILFNQVFPGGMVDDGGPPAIRLGNDRAVAGAQFDQAHRPVEMTTDQFGSVHDCRPI</sequence>
<reference evidence="1" key="1">
    <citation type="submission" date="2016-10" db="EMBL/GenBank/DDBJ databases">
        <title>Sequence of Gallionella enrichment culture.</title>
        <authorList>
            <person name="Poehlein A."/>
            <person name="Muehling M."/>
            <person name="Daniel R."/>
        </authorList>
    </citation>
    <scope>NUCLEOTIDE SEQUENCE</scope>
</reference>
<accession>A0A1J5P0K9</accession>
<organism evidence="1">
    <name type="scientific">mine drainage metagenome</name>
    <dbReference type="NCBI Taxonomy" id="410659"/>
    <lineage>
        <taxon>unclassified sequences</taxon>
        <taxon>metagenomes</taxon>
        <taxon>ecological metagenomes</taxon>
    </lineage>
</organism>
<gene>
    <name evidence="1" type="ORF">GALL_538270</name>
</gene>
<protein>
    <submittedName>
        <fullName evidence="1">Uncharacterized protein</fullName>
    </submittedName>
</protein>
<dbReference type="AlphaFoldDB" id="A0A1J5P0K9"/>
<proteinExistence type="predicted"/>
<evidence type="ECO:0000313" key="1">
    <source>
        <dbReference type="EMBL" id="OIQ64622.1"/>
    </source>
</evidence>
<comment type="caution">
    <text evidence="1">The sequence shown here is derived from an EMBL/GenBank/DDBJ whole genome shotgun (WGS) entry which is preliminary data.</text>
</comment>